<sequence length="153" mass="16361">MTDSTKAPRTTSAQRQAALRQRARSLAYGIDDEDIRSAPDTALLEALPVAFRNRQTAPIEAIAIELLLRLGRQVKIIPVEPSSVTVTPIDATSGASATRGYPIEVQQLAVDMAAQGRSSPEIHKAILAMVGRAPAVSNLSKAIRRWQSAPVAP</sequence>
<evidence type="ECO:0000313" key="2">
    <source>
        <dbReference type="Proteomes" id="UP000198816"/>
    </source>
</evidence>
<proteinExistence type="predicted"/>
<keyword evidence="2" id="KW-1185">Reference proteome</keyword>
<gene>
    <name evidence="1" type="ORF">SAMN05421783_1575</name>
</gene>
<dbReference type="AlphaFoldDB" id="A0A1H3DS58"/>
<dbReference type="RefSeq" id="WP_093038609.1">
    <property type="nucleotide sequence ID" value="NZ_FNNZ01000057.1"/>
</dbReference>
<dbReference type="Proteomes" id="UP000198816">
    <property type="component" value="Unassembled WGS sequence"/>
</dbReference>
<dbReference type="EMBL" id="FNNZ01000057">
    <property type="protein sequence ID" value="SDX69201.1"/>
    <property type="molecule type" value="Genomic_DNA"/>
</dbReference>
<dbReference type="OrthoDB" id="9859395at2"/>
<evidence type="ECO:0000313" key="1">
    <source>
        <dbReference type="EMBL" id="SDX69201.1"/>
    </source>
</evidence>
<name>A0A1H3DS58_THIRO</name>
<accession>A0A1H3DS58</accession>
<organism evidence="1 2">
    <name type="scientific">Thiocapsa roseopersicina</name>
    <dbReference type="NCBI Taxonomy" id="1058"/>
    <lineage>
        <taxon>Bacteria</taxon>
        <taxon>Pseudomonadati</taxon>
        <taxon>Pseudomonadota</taxon>
        <taxon>Gammaproteobacteria</taxon>
        <taxon>Chromatiales</taxon>
        <taxon>Chromatiaceae</taxon>
        <taxon>Thiocapsa</taxon>
    </lineage>
</organism>
<protein>
    <submittedName>
        <fullName evidence="1">Uncharacterized protein</fullName>
    </submittedName>
</protein>
<reference evidence="2" key="1">
    <citation type="submission" date="2016-10" db="EMBL/GenBank/DDBJ databases">
        <authorList>
            <person name="Varghese N."/>
            <person name="Submissions S."/>
        </authorList>
    </citation>
    <scope>NUCLEOTIDE SEQUENCE [LARGE SCALE GENOMIC DNA]</scope>
    <source>
        <strain evidence="2">DSM 217</strain>
    </source>
</reference>